<evidence type="ECO:0000313" key="8">
    <source>
        <dbReference type="EMBL" id="NNV57212.1"/>
    </source>
</evidence>
<dbReference type="Pfam" id="PF00589">
    <property type="entry name" value="Phage_integrase"/>
    <property type="match status" value="1"/>
</dbReference>
<feature type="domain" description="Core-binding (CB)" evidence="7">
    <location>
        <begin position="120"/>
        <end position="193"/>
    </location>
</feature>
<proteinExistence type="inferred from homology"/>
<keyword evidence="3 5" id="KW-0238">DNA-binding</keyword>
<dbReference type="InterPro" id="IPR050090">
    <property type="entry name" value="Tyrosine_recombinase_XerCD"/>
</dbReference>
<evidence type="ECO:0000256" key="4">
    <source>
        <dbReference type="ARBA" id="ARBA00023172"/>
    </source>
</evidence>
<dbReference type="InterPro" id="IPR013762">
    <property type="entry name" value="Integrase-like_cat_sf"/>
</dbReference>
<comment type="similarity">
    <text evidence="1">Belongs to the 'phage' integrase family.</text>
</comment>
<dbReference type="InterPro" id="IPR002104">
    <property type="entry name" value="Integrase_catalytic"/>
</dbReference>
<protein>
    <submittedName>
        <fullName evidence="8">Tyrosine-type recombinase/integrase</fullName>
    </submittedName>
</protein>
<dbReference type="RefSeq" id="WP_171609161.1">
    <property type="nucleotide sequence ID" value="NZ_WHPF01000013.1"/>
</dbReference>
<evidence type="ECO:0000256" key="1">
    <source>
        <dbReference type="ARBA" id="ARBA00008857"/>
    </source>
</evidence>
<evidence type="ECO:0000259" key="6">
    <source>
        <dbReference type="PROSITE" id="PS51898"/>
    </source>
</evidence>
<dbReference type="InterPro" id="IPR010998">
    <property type="entry name" value="Integrase_recombinase_N"/>
</dbReference>
<organism evidence="8 9">
    <name type="scientific">Limnovirga soli</name>
    <dbReference type="NCBI Taxonomy" id="2656915"/>
    <lineage>
        <taxon>Bacteria</taxon>
        <taxon>Pseudomonadati</taxon>
        <taxon>Bacteroidota</taxon>
        <taxon>Chitinophagia</taxon>
        <taxon>Chitinophagales</taxon>
        <taxon>Chitinophagaceae</taxon>
        <taxon>Limnovirga</taxon>
    </lineage>
</organism>
<keyword evidence="2" id="KW-0229">DNA integration</keyword>
<dbReference type="GO" id="GO:0003677">
    <property type="term" value="F:DNA binding"/>
    <property type="evidence" value="ECO:0007669"/>
    <property type="project" value="UniProtKB-UniRule"/>
</dbReference>
<sequence length="413" mass="47728">MKQKNHSVNLQFDARYPKAGSDKKNPLCPIQLGIYLNGQQFKTGLRVYATRKDFDKALEGRGGSEEVKSLRKILFDYKTKAEQVLEMLPKPSRESFRKMFAGETDINSFTKTSMGFLFGQQIDELNKEERFKTSILYRGTIRSLVNFRGEMNLEDIDVDYLRSYAAWMKKNGRSISTTNMYLRHLRVIFNKAIKMGLISQKNYPFKDYSVGVSSRSKSVLYPKDLKLLFEYKPAGSAEYKAKDFFFFSYLCNGMNIKDILHLRNRYLVGEMFSFERSKTSRTKQGGKDVVVYLHDEAKEILKRRRGTNKHADDFIFPILSNDMSAEQMEKRLQSFKRHMNKKLNKIGEQIGLDVQLNLALARHSFGTKMKLDGTPIAFISDMMGHTSTATTEHYLKSLPTDVYKNVSSTLLNF</sequence>
<feature type="domain" description="Tyr recombinase" evidence="6">
    <location>
        <begin position="215"/>
        <end position="407"/>
    </location>
</feature>
<dbReference type="Pfam" id="PF13102">
    <property type="entry name" value="Phage_int_SAM_5"/>
    <property type="match status" value="1"/>
</dbReference>
<accession>A0A8J8JSP5</accession>
<dbReference type="Proteomes" id="UP000598971">
    <property type="component" value="Unassembled WGS sequence"/>
</dbReference>
<evidence type="ECO:0000313" key="9">
    <source>
        <dbReference type="Proteomes" id="UP000598971"/>
    </source>
</evidence>
<dbReference type="EMBL" id="WHPF01000013">
    <property type="protein sequence ID" value="NNV57212.1"/>
    <property type="molecule type" value="Genomic_DNA"/>
</dbReference>
<dbReference type="PANTHER" id="PTHR30349:SF64">
    <property type="entry name" value="PROPHAGE INTEGRASE INTD-RELATED"/>
    <property type="match status" value="1"/>
</dbReference>
<dbReference type="PROSITE" id="PS51898">
    <property type="entry name" value="TYR_RECOMBINASE"/>
    <property type="match status" value="1"/>
</dbReference>
<dbReference type="PROSITE" id="PS51900">
    <property type="entry name" value="CB"/>
    <property type="match status" value="1"/>
</dbReference>
<dbReference type="GO" id="GO:0015074">
    <property type="term" value="P:DNA integration"/>
    <property type="evidence" value="ECO:0007669"/>
    <property type="project" value="UniProtKB-KW"/>
</dbReference>
<dbReference type="InterPro" id="IPR044068">
    <property type="entry name" value="CB"/>
</dbReference>
<name>A0A8J8JSP5_9BACT</name>
<evidence type="ECO:0000256" key="5">
    <source>
        <dbReference type="PROSITE-ProRule" id="PRU01248"/>
    </source>
</evidence>
<dbReference type="Gene3D" id="1.10.443.10">
    <property type="entry name" value="Intergrase catalytic core"/>
    <property type="match status" value="1"/>
</dbReference>
<keyword evidence="9" id="KW-1185">Reference proteome</keyword>
<dbReference type="InterPro" id="IPR025269">
    <property type="entry name" value="SAM-like_dom"/>
</dbReference>
<dbReference type="PANTHER" id="PTHR30349">
    <property type="entry name" value="PHAGE INTEGRASE-RELATED"/>
    <property type="match status" value="1"/>
</dbReference>
<dbReference type="SUPFAM" id="SSF56349">
    <property type="entry name" value="DNA breaking-rejoining enzymes"/>
    <property type="match status" value="1"/>
</dbReference>
<keyword evidence="4" id="KW-0233">DNA recombination</keyword>
<dbReference type="AlphaFoldDB" id="A0A8J8JSP5"/>
<gene>
    <name evidence="8" type="ORF">GD597_17200</name>
</gene>
<reference evidence="8" key="1">
    <citation type="submission" date="2019-10" db="EMBL/GenBank/DDBJ databases">
        <title>Draft genome sequence of Panacibacter sp. KCS-6.</title>
        <authorList>
            <person name="Yim K.J."/>
        </authorList>
    </citation>
    <scope>NUCLEOTIDE SEQUENCE</scope>
    <source>
        <strain evidence="8">KCS-6</strain>
    </source>
</reference>
<comment type="caution">
    <text evidence="8">The sequence shown here is derived from an EMBL/GenBank/DDBJ whole genome shotgun (WGS) entry which is preliminary data.</text>
</comment>
<evidence type="ECO:0000256" key="3">
    <source>
        <dbReference type="ARBA" id="ARBA00023125"/>
    </source>
</evidence>
<dbReference type="Gene3D" id="1.10.150.130">
    <property type="match status" value="1"/>
</dbReference>
<dbReference type="GO" id="GO:0006310">
    <property type="term" value="P:DNA recombination"/>
    <property type="evidence" value="ECO:0007669"/>
    <property type="project" value="UniProtKB-KW"/>
</dbReference>
<evidence type="ECO:0000259" key="7">
    <source>
        <dbReference type="PROSITE" id="PS51900"/>
    </source>
</evidence>
<dbReference type="InterPro" id="IPR011010">
    <property type="entry name" value="DNA_brk_join_enz"/>
</dbReference>
<evidence type="ECO:0000256" key="2">
    <source>
        <dbReference type="ARBA" id="ARBA00022908"/>
    </source>
</evidence>